<accession>A0A6G0YS68</accession>
<keyword evidence="2" id="KW-1185">Reference proteome</keyword>
<dbReference type="AlphaFoldDB" id="A0A6G0YS68"/>
<gene>
    <name evidence="1" type="ORF">FWK35_00019459</name>
</gene>
<dbReference type="OrthoDB" id="6159421at2759"/>
<evidence type="ECO:0000313" key="2">
    <source>
        <dbReference type="Proteomes" id="UP000478052"/>
    </source>
</evidence>
<dbReference type="EMBL" id="VUJU01002652">
    <property type="protein sequence ID" value="KAF0760518.1"/>
    <property type="molecule type" value="Genomic_DNA"/>
</dbReference>
<sequence>FYQVQKFRSKWKTDKNFRDWIERDTDETKAKCKFCKVSMVSETTPSLEKRTNRSVQNAEIKLAGYFAEHNIPFLASDHLTDLLKDI</sequence>
<evidence type="ECO:0000313" key="1">
    <source>
        <dbReference type="EMBL" id="KAF0760518.1"/>
    </source>
</evidence>
<feature type="non-terminal residue" evidence="1">
    <location>
        <position position="86"/>
    </location>
</feature>
<reference evidence="1 2" key="1">
    <citation type="submission" date="2019-08" db="EMBL/GenBank/DDBJ databases">
        <title>Whole genome of Aphis craccivora.</title>
        <authorList>
            <person name="Voronova N.V."/>
            <person name="Shulinski R.S."/>
            <person name="Bandarenka Y.V."/>
            <person name="Zhorov D.G."/>
            <person name="Warner D."/>
        </authorList>
    </citation>
    <scope>NUCLEOTIDE SEQUENCE [LARGE SCALE GENOMIC DNA]</scope>
    <source>
        <strain evidence="1">180601</strain>
        <tissue evidence="1">Whole Body</tissue>
    </source>
</reference>
<proteinExistence type="predicted"/>
<feature type="non-terminal residue" evidence="1">
    <location>
        <position position="1"/>
    </location>
</feature>
<name>A0A6G0YS68_APHCR</name>
<dbReference type="Proteomes" id="UP000478052">
    <property type="component" value="Unassembled WGS sequence"/>
</dbReference>
<organism evidence="1 2">
    <name type="scientific">Aphis craccivora</name>
    <name type="common">Cowpea aphid</name>
    <dbReference type="NCBI Taxonomy" id="307492"/>
    <lineage>
        <taxon>Eukaryota</taxon>
        <taxon>Metazoa</taxon>
        <taxon>Ecdysozoa</taxon>
        <taxon>Arthropoda</taxon>
        <taxon>Hexapoda</taxon>
        <taxon>Insecta</taxon>
        <taxon>Pterygota</taxon>
        <taxon>Neoptera</taxon>
        <taxon>Paraneoptera</taxon>
        <taxon>Hemiptera</taxon>
        <taxon>Sternorrhyncha</taxon>
        <taxon>Aphidomorpha</taxon>
        <taxon>Aphidoidea</taxon>
        <taxon>Aphididae</taxon>
        <taxon>Aphidini</taxon>
        <taxon>Aphis</taxon>
        <taxon>Aphis</taxon>
    </lineage>
</organism>
<comment type="caution">
    <text evidence="1">The sequence shown here is derived from an EMBL/GenBank/DDBJ whole genome shotgun (WGS) entry which is preliminary data.</text>
</comment>
<protein>
    <submittedName>
        <fullName evidence="1">DUF4371 domain-containing protein</fullName>
    </submittedName>
</protein>